<organism evidence="2 3">
    <name type="scientific">Desulfonema ishimotonii</name>
    <dbReference type="NCBI Taxonomy" id="45657"/>
    <lineage>
        <taxon>Bacteria</taxon>
        <taxon>Pseudomonadati</taxon>
        <taxon>Thermodesulfobacteriota</taxon>
        <taxon>Desulfobacteria</taxon>
        <taxon>Desulfobacterales</taxon>
        <taxon>Desulfococcaceae</taxon>
        <taxon>Desulfonema</taxon>
    </lineage>
</organism>
<dbReference type="EMBL" id="BEXT01000001">
    <property type="protein sequence ID" value="GBC61593.1"/>
    <property type="molecule type" value="Genomic_DNA"/>
</dbReference>
<gene>
    <name evidence="2" type="ORF">DENIS_2555</name>
</gene>
<dbReference type="OrthoDB" id="197283at2"/>
<dbReference type="AlphaFoldDB" id="A0A401FXE1"/>
<comment type="caution">
    <text evidence="2">The sequence shown here is derived from an EMBL/GenBank/DDBJ whole genome shotgun (WGS) entry which is preliminary data.</text>
</comment>
<feature type="coiled-coil region" evidence="1">
    <location>
        <begin position="84"/>
        <end position="111"/>
    </location>
</feature>
<evidence type="ECO:0000313" key="3">
    <source>
        <dbReference type="Proteomes" id="UP000288096"/>
    </source>
</evidence>
<accession>A0A401FXE1</accession>
<dbReference type="PIRSF" id="PIRSF039032">
    <property type="entry name" value="HigB-2"/>
    <property type="match status" value="1"/>
</dbReference>
<dbReference type="Proteomes" id="UP000288096">
    <property type="component" value="Unassembled WGS sequence"/>
</dbReference>
<reference evidence="3" key="2">
    <citation type="submission" date="2019-01" db="EMBL/GenBank/DDBJ databases">
        <title>Genome sequence of Desulfonema ishimotonii strain Tokyo 01.</title>
        <authorList>
            <person name="Fukui M."/>
        </authorList>
    </citation>
    <scope>NUCLEOTIDE SEQUENCE [LARGE SCALE GENOMIC DNA]</scope>
    <source>
        <strain evidence="3">Tokyo 01</strain>
    </source>
</reference>
<proteinExistence type="predicted"/>
<evidence type="ECO:0000256" key="1">
    <source>
        <dbReference type="SAM" id="Coils"/>
    </source>
</evidence>
<keyword evidence="3" id="KW-1185">Reference proteome</keyword>
<evidence type="ECO:0000313" key="2">
    <source>
        <dbReference type="EMBL" id="GBC61593.1"/>
    </source>
</evidence>
<keyword evidence="1" id="KW-0175">Coiled coil</keyword>
<reference evidence="3" key="1">
    <citation type="submission" date="2017-11" db="EMBL/GenBank/DDBJ databases">
        <authorList>
            <person name="Watanabe M."/>
            <person name="Kojima H."/>
        </authorList>
    </citation>
    <scope>NUCLEOTIDE SEQUENCE [LARGE SCALE GENOMIC DNA]</scope>
    <source>
        <strain evidence="3">Tokyo 01</strain>
    </source>
</reference>
<dbReference type="Pfam" id="PF06296">
    <property type="entry name" value="RelE"/>
    <property type="match status" value="1"/>
</dbReference>
<dbReference type="InterPro" id="IPR009387">
    <property type="entry name" value="HigB-2"/>
</dbReference>
<name>A0A401FXE1_9BACT</name>
<sequence>MLITVAELPEYIRRAERLLDENERNRLIDYLAAHPESGKIMQGTGGIRKIRWARKGKGKSGGVRVIYYFYDGTMPLFLLTVFGKNEKSNLKKSERNELSALTRKIVELYKRR</sequence>
<protein>
    <submittedName>
        <fullName evidence="2">Addiction module toxin RelE</fullName>
    </submittedName>
</protein>